<evidence type="ECO:0000256" key="1">
    <source>
        <dbReference type="ARBA" id="ARBA00023002"/>
    </source>
</evidence>
<dbReference type="Gene3D" id="3.90.180.10">
    <property type="entry name" value="Medium-chain alcohol dehydrogenases, catalytic domain"/>
    <property type="match status" value="1"/>
</dbReference>
<sequence>MNMVNTQVRLAARPVGLPGDGDWTVTEERLPALETGQVLVRTLYVSIDPAMRGWMRGTPSYLPPLGLGDVMRAWTIGMVEDSRNTLFAEGEIVTGMLGVQRYAVTDGRGVTKIDPAEGPVSAHLGVLGVPGLSAYIGMLDIGRPREGETVVVSAAAGAVGNVAGQLARIHGCRVIGVVGGQEKCRHVVEDLGFDAAVDRRTEDVAEALRRHAPQGVDVYFDNVGGEVLDAAVRSLARGGRVVLCGAVSQYNSENGVGGLPGYISLLINRARMEGFLVFDHADRYPEARARLREWVKEGSLKVVEDVVPGRVVDFPRLLLRQFDGGNTGKLLLRVED</sequence>
<evidence type="ECO:0000259" key="2">
    <source>
        <dbReference type="SMART" id="SM00829"/>
    </source>
</evidence>
<keyword evidence="4" id="KW-1185">Reference proteome</keyword>
<protein>
    <submittedName>
        <fullName evidence="3">NADPH-dependent curcumin reductase CurA</fullName>
    </submittedName>
</protein>
<dbReference type="Proteomes" id="UP000540685">
    <property type="component" value="Unassembled WGS sequence"/>
</dbReference>
<dbReference type="InterPro" id="IPR020843">
    <property type="entry name" value="ER"/>
</dbReference>
<dbReference type="PANTHER" id="PTHR43205:SF7">
    <property type="entry name" value="PROSTAGLANDIN REDUCTASE 1"/>
    <property type="match status" value="1"/>
</dbReference>
<dbReference type="InterPro" id="IPR036291">
    <property type="entry name" value="NAD(P)-bd_dom_sf"/>
</dbReference>
<gene>
    <name evidence="3" type="ORF">F4562_006250</name>
</gene>
<dbReference type="EMBL" id="JACHMP010000001">
    <property type="protein sequence ID" value="MBB5823188.1"/>
    <property type="molecule type" value="Genomic_DNA"/>
</dbReference>
<organism evidence="3 4">
    <name type="scientific">Streptosporangium becharense</name>
    <dbReference type="NCBI Taxonomy" id="1816182"/>
    <lineage>
        <taxon>Bacteria</taxon>
        <taxon>Bacillati</taxon>
        <taxon>Actinomycetota</taxon>
        <taxon>Actinomycetes</taxon>
        <taxon>Streptosporangiales</taxon>
        <taxon>Streptosporangiaceae</taxon>
        <taxon>Streptosporangium</taxon>
    </lineage>
</organism>
<name>A0A7W9ILY9_9ACTN</name>
<dbReference type="InterPro" id="IPR041694">
    <property type="entry name" value="ADH_N_2"/>
</dbReference>
<dbReference type="Pfam" id="PF16884">
    <property type="entry name" value="ADH_N_2"/>
    <property type="match status" value="1"/>
</dbReference>
<evidence type="ECO:0000313" key="4">
    <source>
        <dbReference type="Proteomes" id="UP000540685"/>
    </source>
</evidence>
<keyword evidence="1" id="KW-0560">Oxidoreductase</keyword>
<evidence type="ECO:0000313" key="3">
    <source>
        <dbReference type="EMBL" id="MBB5823188.1"/>
    </source>
</evidence>
<feature type="domain" description="Enoyl reductase (ER)" evidence="2">
    <location>
        <begin position="16"/>
        <end position="332"/>
    </location>
</feature>
<reference evidence="3 4" key="1">
    <citation type="submission" date="2020-08" db="EMBL/GenBank/DDBJ databases">
        <title>Sequencing the genomes of 1000 actinobacteria strains.</title>
        <authorList>
            <person name="Klenk H.-P."/>
        </authorList>
    </citation>
    <scope>NUCLEOTIDE SEQUENCE [LARGE SCALE GENOMIC DNA]</scope>
    <source>
        <strain evidence="3 4">DSM 46887</strain>
    </source>
</reference>
<dbReference type="InterPro" id="IPR011032">
    <property type="entry name" value="GroES-like_sf"/>
</dbReference>
<dbReference type="Pfam" id="PF00107">
    <property type="entry name" value="ADH_zinc_N"/>
    <property type="match status" value="1"/>
</dbReference>
<dbReference type="SUPFAM" id="SSF50129">
    <property type="entry name" value="GroES-like"/>
    <property type="match status" value="1"/>
</dbReference>
<dbReference type="AlphaFoldDB" id="A0A7W9ILY9"/>
<dbReference type="PANTHER" id="PTHR43205">
    <property type="entry name" value="PROSTAGLANDIN REDUCTASE"/>
    <property type="match status" value="1"/>
</dbReference>
<comment type="caution">
    <text evidence="3">The sequence shown here is derived from an EMBL/GenBank/DDBJ whole genome shotgun (WGS) entry which is preliminary data.</text>
</comment>
<dbReference type="InterPro" id="IPR045010">
    <property type="entry name" value="MDR_fam"/>
</dbReference>
<dbReference type="SUPFAM" id="SSF51735">
    <property type="entry name" value="NAD(P)-binding Rossmann-fold domains"/>
    <property type="match status" value="1"/>
</dbReference>
<dbReference type="GO" id="GO:0016628">
    <property type="term" value="F:oxidoreductase activity, acting on the CH-CH group of donors, NAD or NADP as acceptor"/>
    <property type="evidence" value="ECO:0007669"/>
    <property type="project" value="InterPro"/>
</dbReference>
<accession>A0A7W9ILY9</accession>
<dbReference type="Gene3D" id="3.40.50.720">
    <property type="entry name" value="NAD(P)-binding Rossmann-like Domain"/>
    <property type="match status" value="1"/>
</dbReference>
<dbReference type="FunFam" id="3.40.50.720:FF:000121">
    <property type="entry name" value="Prostaglandin reductase 2"/>
    <property type="match status" value="1"/>
</dbReference>
<proteinExistence type="predicted"/>
<dbReference type="InterPro" id="IPR013149">
    <property type="entry name" value="ADH-like_C"/>
</dbReference>
<dbReference type="CDD" id="cd05288">
    <property type="entry name" value="PGDH"/>
    <property type="match status" value="1"/>
</dbReference>
<dbReference type="SMART" id="SM00829">
    <property type="entry name" value="PKS_ER"/>
    <property type="match status" value="1"/>
</dbReference>